<accession>A0A2T3BFT6</accession>
<evidence type="ECO:0000256" key="3">
    <source>
        <dbReference type="ARBA" id="ARBA00022806"/>
    </source>
</evidence>
<dbReference type="InterPro" id="IPR047187">
    <property type="entry name" value="SF1_C_Upf1"/>
</dbReference>
<dbReference type="GeneID" id="36576628"/>
<feature type="coiled-coil region" evidence="5">
    <location>
        <begin position="2287"/>
        <end position="2361"/>
    </location>
</feature>
<dbReference type="PRINTS" id="PR00819">
    <property type="entry name" value="CBXCFQXSUPER"/>
</dbReference>
<feature type="compositionally biased region" description="Polar residues" evidence="6">
    <location>
        <begin position="1322"/>
        <end position="1335"/>
    </location>
</feature>
<feature type="compositionally biased region" description="Polar residues" evidence="6">
    <location>
        <begin position="2223"/>
        <end position="2232"/>
    </location>
</feature>
<evidence type="ECO:0000256" key="6">
    <source>
        <dbReference type="SAM" id="MobiDB-lite"/>
    </source>
</evidence>
<dbReference type="GO" id="GO:0005524">
    <property type="term" value="F:ATP binding"/>
    <property type="evidence" value="ECO:0007669"/>
    <property type="project" value="UniProtKB-KW"/>
</dbReference>
<evidence type="ECO:0000256" key="2">
    <source>
        <dbReference type="ARBA" id="ARBA00022741"/>
    </source>
</evidence>
<dbReference type="InterPro" id="IPR050773">
    <property type="entry name" value="CbxX/CfxQ_RuBisCO_ESX"/>
</dbReference>
<evidence type="ECO:0000313" key="9">
    <source>
        <dbReference type="Proteomes" id="UP000241818"/>
    </source>
</evidence>
<dbReference type="RefSeq" id="XP_024725723.1">
    <property type="nucleotide sequence ID" value="XM_024868547.1"/>
</dbReference>
<keyword evidence="9" id="KW-1185">Reference proteome</keyword>
<dbReference type="CDD" id="cd17936">
    <property type="entry name" value="EEXXEc_NFX1"/>
    <property type="match status" value="1"/>
</dbReference>
<dbReference type="Gene3D" id="3.40.50.300">
    <property type="entry name" value="P-loop containing nucleotide triphosphate hydrolases"/>
    <property type="match status" value="6"/>
</dbReference>
<feature type="region of interest" description="Disordered" evidence="6">
    <location>
        <begin position="1309"/>
        <end position="1338"/>
    </location>
</feature>
<name>A0A2T3BFT6_AMORE</name>
<dbReference type="OrthoDB" id="2423195at2759"/>
<dbReference type="InterPro" id="IPR041677">
    <property type="entry name" value="DNA2/NAM7_AAA_11"/>
</dbReference>
<dbReference type="CDD" id="cd18808">
    <property type="entry name" value="SF1_C_Upf1"/>
    <property type="match status" value="1"/>
</dbReference>
<dbReference type="Pfam" id="PF17866">
    <property type="entry name" value="AAA_lid_6"/>
    <property type="match status" value="2"/>
</dbReference>
<evidence type="ECO:0000256" key="1">
    <source>
        <dbReference type="ARBA" id="ARBA00010378"/>
    </source>
</evidence>
<sequence length="2406" mass="269289">MSVATYTNSSAARLRDTSCWESCRENSQAHPLYEEALFVSGCTVEPMALESLNRTSKQWEETSFNDIFKTSPLLLSAVAQMASSADDPRISRLSKLFNEVVCGRKTLDSSRSGKLFIEAICAREDPAACIHKLLSNQPGLVALQACVRFDTSPSFINENAIVLLQYLQLPSLETIDSGQALGKILLSIVDPPYFWDAFTKAFRDKLLAPKAYHAYAWLLLRLIYLPGKGSSPYLALAKSPDILTPILNSPEGGTRILGQKIKHALSLDSSDLHIDAEVKPGGRHDNDHEDYREISIMPTADELLSQERPFLRTADVIQAPSLKSSRHSIHLDNQFRLLREDMMGEIREEIQILVGAKPGRHKGLIVNDLRLDGVEMGTVRKRQPLGIRLQCVKELPPLSKIDPEKRRAYLGDNRHILRHGSMACLVVNNQPVAFPTIVRNEDYLAKTPATIVVHFQDDSSLRYALLRMKTAMNIQLVQLDSAVFAFEPFLKRLQDMKELPLPEELLHWEEGQVLEAPSFCPERTIKILQSKEGKDLQAVLGTKTSIKLDESQRNSLYACLSQRVSLVLGPPGTGKSFIGALVAKVLCDSTSQSILVVCFTNHALDQFLEDLIDIGIPTSDMIRLGGKSTDRTKPLTLYEQPGSKLTPSQWDKVNKLELRLRQHEDRLRKAFDRYWAGGTKQRLMEYLEFAVEEPLPFFEAFSVPTGGEDRMIKVGRKGKAVDPFYLLDRWTRGTTDAGAFKHIQPEGSALVWRMTPQMRQSAQLRWQMAILEDLVTEVHRLAQDFNTDQMKIDNIFSQRDTDAIQGKRIIACTTNGAAKYAQAIQSASPGIVLVEEAGEILEAHILTAMGLHTEQLILIGDHKQLRPKCSYELSVDGGNGYDLNRSLFERLIRAGFPHQSLTKQHRMRPEISALIRHLTYPELTDADSTRGRDNLRGFLDNVMFINHSEPEIELEQSRELRNLGTKSSKQNLFEAKMILKCVRYLAQQGYGSDKLVVLTPYLGQLKLLRDQLSKENDPILNDMDKFDLARAGLLTDLSSKSSKPSLRISTVDNYQGEESDIVLVSLTRSNKSYDIGFMAEPERLNVLLSRARNALIITGNADTFLHARKGRVLWRKFLDNMKEYGHIYEGFPVKCEKHPDRTEILSSPEAFETHVPDGGCKEPCGVLLKCGTHKCPSKCHQIYDHSKIKCMAILKQKCQNGHPQSWRCHSGAPSLTACPKCERERKEAERKAQKALDDQQKRDAQIQKHLLEVAKIQEEIDKISQSMRDARLSIEQENALAQKRKDLAAAKEMADKTIFTPLKSAVGTKADNFPCPADKSIQKSPQLQPSQTPKPSNWAAKLERSLKSCLDHNVSPSQTEWQRQKDQENASNPAIDMIMEMIGLEDVKSQVLRIKSKVETSIRQGIDLTKERLGLVLLGNPGTGKTTVARHYAKVLASLQVLSGDGFIETTGSRLAHGGVNEVKDHLKSLEKSDGGVYFIDEAYQLAEGHNFNGKTVLDFLLAEIENLTGKVVFVFAGYRKQMEKFFEHNPGFSSRIPNTLHFEDYTDSELLKMLQYQINKLYQSTMDIDGGVDGLYMRIAVRRLGRGRGRDGFGNARALENLFAQIRGRQSDRLVKERREGLVPDDYTFTKEDLIGPDPSKAILCCAAWEKLQKLTGLKSVKDSVSFLIHLIKTNYERELQEKEPIEVSLNRVFLGSPGTGKTTVAKLYGQILADIGLLSNGEVVTKNPADFIGNVIGQSEANTKSILATTVGKVLIIDEAYTLYSGSGGSDLYKTAVIDTIVAEIQSVPGEDRCVLLLGYEDQMVEMFQNVNPGLTRRFQLSDAFHFEDFSDSELQEILELKLKNQGLGATVQAVSVAIDVLSRLRNGLHFGNGGDVENLISKAKSNYQSRQSRLPPAKRSIDFVFEPQDFDPDFDRSLGAETNLQDLFRDTIGCEDIVAKLDGYLKVAKGMRAQGLDPREQIPMNFIFKGPPGTGKTTTARKFGQVYYDLGFLSHVEVVECSASDLIGQYVGQTGPKTIKQLERGLGKVLFVDEAYRLSEGYFAQEAVNELVDMMTKPKFAGKMVIILAGYDNDMNNLLRVNEGLSSRFADEIIFPSLSPKQCLQLLEHSLKQSHITIPTLQDPSTHGEFLNPITELSKLPSWGNARDVQTLAKSMVRIVFQTSTAKVGQLTLSKENAMTCIQAMLTDRRARGTTPAKPPADFTSMVQMKDAPPQPPPSFSTSTANHTISEAAKEEEEEPLTPAGTTDAIDPTRDAGVSDDIWAQLQKDQQIAELQAQTWEARIRAEEEACRIAEAMEKKLAEEAAALRALQAKTEAEALELLRRREEARIREVEANAEKERKRRALEESRRRELERKRVEEMAQVKLKEMGVCPVGYQWIKQGHGYRCAGGSHFVSDAELRM</sequence>
<dbReference type="STRING" id="857342.A0A2T3BFT6"/>
<dbReference type="InterPro" id="IPR041627">
    <property type="entry name" value="AAA_lid_6"/>
</dbReference>
<organism evidence="8 9">
    <name type="scientific">Amorphotheca resinae ATCC 22711</name>
    <dbReference type="NCBI Taxonomy" id="857342"/>
    <lineage>
        <taxon>Eukaryota</taxon>
        <taxon>Fungi</taxon>
        <taxon>Dikarya</taxon>
        <taxon>Ascomycota</taxon>
        <taxon>Pezizomycotina</taxon>
        <taxon>Leotiomycetes</taxon>
        <taxon>Helotiales</taxon>
        <taxon>Amorphothecaceae</taxon>
        <taxon>Amorphotheca</taxon>
    </lineage>
</organism>
<feature type="domain" description="AAA+ ATPase" evidence="7">
    <location>
        <begin position="561"/>
        <end position="870"/>
    </location>
</feature>
<feature type="domain" description="AAA+ ATPase" evidence="7">
    <location>
        <begin position="1965"/>
        <end position="2102"/>
    </location>
</feature>
<keyword evidence="2" id="KW-0547">Nucleotide-binding</keyword>
<dbReference type="InterPro" id="IPR027417">
    <property type="entry name" value="P-loop_NTPase"/>
</dbReference>
<reference evidence="8 9" key="1">
    <citation type="journal article" date="2018" name="New Phytol.">
        <title>Comparative genomics and transcriptomics depict ericoid mycorrhizal fungi as versatile saprotrophs and plant mutualists.</title>
        <authorList>
            <person name="Martino E."/>
            <person name="Morin E."/>
            <person name="Grelet G.A."/>
            <person name="Kuo A."/>
            <person name="Kohler A."/>
            <person name="Daghino S."/>
            <person name="Barry K.W."/>
            <person name="Cichocki N."/>
            <person name="Clum A."/>
            <person name="Dockter R.B."/>
            <person name="Hainaut M."/>
            <person name="Kuo R.C."/>
            <person name="LaButti K."/>
            <person name="Lindahl B.D."/>
            <person name="Lindquist E.A."/>
            <person name="Lipzen A."/>
            <person name="Khouja H.R."/>
            <person name="Magnuson J."/>
            <person name="Murat C."/>
            <person name="Ohm R.A."/>
            <person name="Singer S.W."/>
            <person name="Spatafora J.W."/>
            <person name="Wang M."/>
            <person name="Veneault-Fourrey C."/>
            <person name="Henrissat B."/>
            <person name="Grigoriev I.V."/>
            <person name="Martin F.M."/>
            <person name="Perotto S."/>
        </authorList>
    </citation>
    <scope>NUCLEOTIDE SEQUENCE [LARGE SCALE GENOMIC DNA]</scope>
    <source>
        <strain evidence="8 9">ATCC 22711</strain>
    </source>
</reference>
<dbReference type="CDD" id="cd06008">
    <property type="entry name" value="NF-X1-zinc-finger"/>
    <property type="match status" value="1"/>
</dbReference>
<evidence type="ECO:0000259" key="7">
    <source>
        <dbReference type="SMART" id="SM00382"/>
    </source>
</evidence>
<dbReference type="FunFam" id="3.40.50.300:FF:000216">
    <property type="entry name" value="Type VII secretion ATPase EccA"/>
    <property type="match status" value="3"/>
</dbReference>
<keyword evidence="4" id="KW-0067">ATP-binding</keyword>
<evidence type="ECO:0000256" key="4">
    <source>
        <dbReference type="ARBA" id="ARBA00022840"/>
    </source>
</evidence>
<dbReference type="Pfam" id="PF00004">
    <property type="entry name" value="AAA"/>
    <property type="match status" value="3"/>
</dbReference>
<dbReference type="InterPro" id="IPR041679">
    <property type="entry name" value="DNA2/NAM7-like_C"/>
</dbReference>
<dbReference type="PANTHER" id="PTHR43392">
    <property type="entry name" value="AAA-TYPE ATPASE FAMILY PROTEIN / ANKYRIN REPEAT FAMILY PROTEIN"/>
    <property type="match status" value="1"/>
</dbReference>
<dbReference type="InterPro" id="IPR000641">
    <property type="entry name" value="CbxX/CfxQ"/>
</dbReference>
<dbReference type="SUPFAM" id="SSF52540">
    <property type="entry name" value="P-loop containing nucleoside triphosphate hydrolases"/>
    <property type="match status" value="4"/>
</dbReference>
<dbReference type="InterPro" id="IPR003593">
    <property type="entry name" value="AAA+_ATPase"/>
</dbReference>
<dbReference type="FunFam" id="3.40.50.300:FF:001660">
    <property type="entry name" value="NF-X1 finger and helicase protein, putative"/>
    <property type="match status" value="1"/>
</dbReference>
<dbReference type="PANTHER" id="PTHR43392:SF2">
    <property type="entry name" value="AAA-TYPE ATPASE FAMILY PROTEIN _ ANKYRIN REPEAT FAMILY PROTEIN"/>
    <property type="match status" value="1"/>
</dbReference>
<dbReference type="FunFam" id="1.10.8.60:FF:000160">
    <property type="entry name" value="WGS project CABT00000000 data, contig 2.55"/>
    <property type="match status" value="1"/>
</dbReference>
<dbReference type="Pfam" id="PF13086">
    <property type="entry name" value="AAA_11"/>
    <property type="match status" value="1"/>
</dbReference>
<keyword evidence="5" id="KW-0175">Coiled coil</keyword>
<dbReference type="SMART" id="SM00382">
    <property type="entry name" value="AAA"/>
    <property type="match status" value="4"/>
</dbReference>
<evidence type="ECO:0000256" key="5">
    <source>
        <dbReference type="SAM" id="Coils"/>
    </source>
</evidence>
<feature type="domain" description="AAA+ ATPase" evidence="7">
    <location>
        <begin position="1690"/>
        <end position="1877"/>
    </location>
</feature>
<evidence type="ECO:0000313" key="8">
    <source>
        <dbReference type="EMBL" id="PSS28198.1"/>
    </source>
</evidence>
<dbReference type="Proteomes" id="UP000241818">
    <property type="component" value="Unassembled WGS sequence"/>
</dbReference>
<dbReference type="InParanoid" id="A0A2T3BFT6"/>
<dbReference type="GO" id="GO:0016887">
    <property type="term" value="F:ATP hydrolysis activity"/>
    <property type="evidence" value="ECO:0007669"/>
    <property type="project" value="InterPro"/>
</dbReference>
<comment type="similarity">
    <text evidence="1">Belongs to the CbxX/CfxQ family.</text>
</comment>
<protein>
    <recommendedName>
        <fullName evidence="7">AAA+ ATPase domain-containing protein</fullName>
    </recommendedName>
</protein>
<dbReference type="CDD" id="cd00009">
    <property type="entry name" value="AAA"/>
    <property type="match status" value="2"/>
</dbReference>
<dbReference type="EMBL" id="KZ679006">
    <property type="protein sequence ID" value="PSS28198.1"/>
    <property type="molecule type" value="Genomic_DNA"/>
</dbReference>
<dbReference type="Pfam" id="PF13087">
    <property type="entry name" value="AAA_12"/>
    <property type="match status" value="1"/>
</dbReference>
<dbReference type="InterPro" id="IPR003959">
    <property type="entry name" value="ATPase_AAA_core"/>
</dbReference>
<proteinExistence type="inferred from homology"/>
<feature type="region of interest" description="Disordered" evidence="6">
    <location>
        <begin position="2193"/>
        <end position="2258"/>
    </location>
</feature>
<dbReference type="GO" id="GO:0004386">
    <property type="term" value="F:helicase activity"/>
    <property type="evidence" value="ECO:0007669"/>
    <property type="project" value="InterPro"/>
</dbReference>
<gene>
    <name evidence="8" type="ORF">M430DRAFT_55581</name>
</gene>
<feature type="domain" description="AAA+ ATPase" evidence="7">
    <location>
        <begin position="1411"/>
        <end position="1547"/>
    </location>
</feature>
<keyword evidence="3" id="KW-0378">Hydrolase</keyword>
<feature type="coiled-coil region" evidence="5">
    <location>
        <begin position="1218"/>
        <end position="1273"/>
    </location>
</feature>
<dbReference type="Gene3D" id="1.10.8.60">
    <property type="match status" value="2"/>
</dbReference>
<keyword evidence="3" id="KW-0347">Helicase</keyword>